<protein>
    <recommendedName>
        <fullName evidence="3">DUF1574 domain-containing protein</fullName>
    </recommendedName>
</protein>
<sequence length="319" mass="35624">MIVKIIKWLLLLVAFKTVVALIVAQFYTDPRRDIEAREQLCRTFNPDVVFIGTSRTQYGIDPALFDSLNGQKTRSYNFGIFSLSPYSAIQIAEEMLTASPAVKTIYIELSALDYSTVALPPQQVIQDAVFRARVLADCPDIGFQEKTGSFLTGLNTTLFQMVSIAPQVLSAKKAINPGTDPIEGGANLLANGYQPVTTALSKTNDRIAANKTSTKQMLAIRPQTQRNTYYISQISQLIARARQLGRKVIFYYPNNITRGEQQLLSQAAPFLPQENLIRLPEQPEFDALFKPENLFDAHHLNRNGAAAYTRFLQGESVKR</sequence>
<accession>A0A2P8GIY6</accession>
<proteinExistence type="predicted"/>
<comment type="caution">
    <text evidence="1">The sequence shown here is derived from an EMBL/GenBank/DDBJ whole genome shotgun (WGS) entry which is preliminary data.</text>
</comment>
<dbReference type="OrthoDB" id="937960at2"/>
<dbReference type="RefSeq" id="WP_106593569.1">
    <property type="nucleotide sequence ID" value="NZ_PYAS01000001.1"/>
</dbReference>
<gene>
    <name evidence="1" type="ORF">CLV60_101259</name>
</gene>
<dbReference type="AlphaFoldDB" id="A0A2P8GIY6"/>
<evidence type="ECO:0000313" key="2">
    <source>
        <dbReference type="Proteomes" id="UP000241964"/>
    </source>
</evidence>
<dbReference type="SUPFAM" id="SSF52266">
    <property type="entry name" value="SGNH hydrolase"/>
    <property type="match status" value="1"/>
</dbReference>
<evidence type="ECO:0008006" key="3">
    <source>
        <dbReference type="Google" id="ProtNLM"/>
    </source>
</evidence>
<dbReference type="Proteomes" id="UP000241964">
    <property type="component" value="Unassembled WGS sequence"/>
</dbReference>
<keyword evidence="2" id="KW-1185">Reference proteome</keyword>
<dbReference type="EMBL" id="PYAS01000001">
    <property type="protein sequence ID" value="PSL33890.1"/>
    <property type="molecule type" value="Genomic_DNA"/>
</dbReference>
<reference evidence="1 2" key="1">
    <citation type="submission" date="2018-03" db="EMBL/GenBank/DDBJ databases">
        <title>Genomic Encyclopedia of Archaeal and Bacterial Type Strains, Phase II (KMG-II): from individual species to whole genera.</title>
        <authorList>
            <person name="Goeker M."/>
        </authorList>
    </citation>
    <scope>NUCLEOTIDE SEQUENCE [LARGE SCALE GENOMIC DNA]</scope>
    <source>
        <strain evidence="1 2">DSM 29057</strain>
    </source>
</reference>
<evidence type="ECO:0000313" key="1">
    <source>
        <dbReference type="EMBL" id="PSL33890.1"/>
    </source>
</evidence>
<organism evidence="1 2">
    <name type="scientific">Dyadobacter jiangsuensis</name>
    <dbReference type="NCBI Taxonomy" id="1591085"/>
    <lineage>
        <taxon>Bacteria</taxon>
        <taxon>Pseudomonadati</taxon>
        <taxon>Bacteroidota</taxon>
        <taxon>Cytophagia</taxon>
        <taxon>Cytophagales</taxon>
        <taxon>Spirosomataceae</taxon>
        <taxon>Dyadobacter</taxon>
    </lineage>
</organism>
<name>A0A2P8GIY6_9BACT</name>